<dbReference type="Gene3D" id="3.40.309.10">
    <property type="entry name" value="Aldehyde Dehydrogenase, Chain A, domain 2"/>
    <property type="match status" value="1"/>
</dbReference>
<name>A0A328V9P9_9CHLR</name>
<dbReference type="PROSITE" id="PS00070">
    <property type="entry name" value="ALDEHYDE_DEHYDR_CYS"/>
    <property type="match status" value="1"/>
</dbReference>
<evidence type="ECO:0000313" key="7">
    <source>
        <dbReference type="Proteomes" id="UP000248706"/>
    </source>
</evidence>
<organism evidence="6 7">
    <name type="scientific">Thermogemmatispora tikiterensis</name>
    <dbReference type="NCBI Taxonomy" id="1825093"/>
    <lineage>
        <taxon>Bacteria</taxon>
        <taxon>Bacillati</taxon>
        <taxon>Chloroflexota</taxon>
        <taxon>Ktedonobacteria</taxon>
        <taxon>Thermogemmatisporales</taxon>
        <taxon>Thermogemmatisporaceae</taxon>
        <taxon>Thermogemmatispora</taxon>
    </lineage>
</organism>
<dbReference type="InterPro" id="IPR029510">
    <property type="entry name" value="Ald_DH_CS_GLU"/>
</dbReference>
<dbReference type="InterPro" id="IPR016160">
    <property type="entry name" value="Ald_DH_CS_CYS"/>
</dbReference>
<evidence type="ECO:0000256" key="4">
    <source>
        <dbReference type="RuleBase" id="RU003345"/>
    </source>
</evidence>
<dbReference type="PANTHER" id="PTHR43353:SF5">
    <property type="entry name" value="SUCCINATE-SEMIALDEHYDE DEHYDROGENASE, MITOCHONDRIAL"/>
    <property type="match status" value="1"/>
</dbReference>
<feature type="active site" evidence="3">
    <location>
        <position position="254"/>
    </location>
</feature>
<dbReference type="Gene3D" id="3.40.605.10">
    <property type="entry name" value="Aldehyde Dehydrogenase, Chain A, domain 1"/>
    <property type="match status" value="1"/>
</dbReference>
<dbReference type="InterPro" id="IPR016162">
    <property type="entry name" value="Ald_DH_N"/>
</dbReference>
<dbReference type="InterPro" id="IPR015590">
    <property type="entry name" value="Aldehyde_DH_dom"/>
</dbReference>
<feature type="domain" description="Aldehyde dehydrogenase" evidence="5">
    <location>
        <begin position="20"/>
        <end position="477"/>
    </location>
</feature>
<dbReference type="FunFam" id="3.40.309.10:FF:000004">
    <property type="entry name" value="Succinate-semialdehyde dehydrogenase I"/>
    <property type="match status" value="1"/>
</dbReference>
<dbReference type="GO" id="GO:0009450">
    <property type="term" value="P:gamma-aminobutyric acid catabolic process"/>
    <property type="evidence" value="ECO:0007669"/>
    <property type="project" value="TreeGrafter"/>
</dbReference>
<proteinExistence type="inferred from homology"/>
<keyword evidence="7" id="KW-1185">Reference proteome</keyword>
<evidence type="ECO:0000256" key="2">
    <source>
        <dbReference type="ARBA" id="ARBA00023002"/>
    </source>
</evidence>
<dbReference type="GO" id="GO:0004777">
    <property type="term" value="F:succinate-semialdehyde dehydrogenase (NAD+) activity"/>
    <property type="evidence" value="ECO:0007669"/>
    <property type="project" value="TreeGrafter"/>
</dbReference>
<dbReference type="RefSeq" id="WP_112426047.1">
    <property type="nucleotide sequence ID" value="NZ_MCIF01000002.1"/>
</dbReference>
<dbReference type="PANTHER" id="PTHR43353">
    <property type="entry name" value="SUCCINATE-SEMIALDEHYDE DEHYDROGENASE, MITOCHONDRIAL"/>
    <property type="match status" value="1"/>
</dbReference>
<dbReference type="AlphaFoldDB" id="A0A328V9P9"/>
<evidence type="ECO:0000259" key="5">
    <source>
        <dbReference type="Pfam" id="PF00171"/>
    </source>
</evidence>
<sequence>MADHDLSSTASLYIAGEWCPPAEGRRREVCNPANGSLVATIGYGGRAEALAAAAAAQDAFPSWAGLPARARADLLLRASLLLQERAERIGYLLALESGKRLPEAVAEVRFAVEYLRWFAEQVRRPAGELLRPETPQRRQLTLRQPCGVALCLTPWNFPVSIQARKIAAALAAGCTVVSRPSEKAPLAVIELFRCLHEAGLPPGVANLVHGPAAEITETLLQHPSVRVVSFTGSTEVGRQIMRQAAERIVRPLLELGGNAPFIVFADADLERAVEGAMLAKFRNNGQSCIAANRFFVEAPIFAEFVERFAARINAMRVGNPVQEPIPDLGPVIDEQRQHALTRLVEEAQAQGARVVTEAVAVPAQGSFVAPALLVDLSVESALAQEEVFGPVALVFPFETEEEVIGRANACEMGLAAYFYTRQLERAWRVAEALEAGIIGLNSPLPSVAYAPMGGLKQSGLGREGSHEGLDEFQEVKYLSCEW</sequence>
<evidence type="ECO:0000313" key="6">
    <source>
        <dbReference type="EMBL" id="RAQ94278.1"/>
    </source>
</evidence>
<dbReference type="Proteomes" id="UP000248706">
    <property type="component" value="Unassembled WGS sequence"/>
</dbReference>
<comment type="caution">
    <text evidence="6">The sequence shown here is derived from an EMBL/GenBank/DDBJ whole genome shotgun (WGS) entry which is preliminary data.</text>
</comment>
<comment type="similarity">
    <text evidence="1 4">Belongs to the aldehyde dehydrogenase family.</text>
</comment>
<dbReference type="InterPro" id="IPR016163">
    <property type="entry name" value="Ald_DH_C"/>
</dbReference>
<dbReference type="EMBL" id="MCIF01000002">
    <property type="protein sequence ID" value="RAQ94278.1"/>
    <property type="molecule type" value="Genomic_DNA"/>
</dbReference>
<dbReference type="InterPro" id="IPR050740">
    <property type="entry name" value="Aldehyde_DH_Superfamily"/>
</dbReference>
<dbReference type="InterPro" id="IPR016161">
    <property type="entry name" value="Ald_DH/histidinol_DH"/>
</dbReference>
<dbReference type="CDD" id="cd07103">
    <property type="entry name" value="ALDH_F5_SSADH_GabD"/>
    <property type="match status" value="1"/>
</dbReference>
<keyword evidence="2 4" id="KW-0560">Oxidoreductase</keyword>
<reference evidence="6 7" key="1">
    <citation type="submission" date="2016-08" db="EMBL/GenBank/DDBJ databases">
        <title>Analysis of Carbohydrate Active Enzymes in Thermogemmatispora T81 Reveals Carbohydrate Degradation Ability.</title>
        <authorList>
            <person name="Tomazini A."/>
            <person name="Lal S."/>
            <person name="Stott M."/>
            <person name="Henrissat B."/>
            <person name="Polikarpov I."/>
            <person name="Sparling R."/>
            <person name="Levin D.B."/>
        </authorList>
    </citation>
    <scope>NUCLEOTIDE SEQUENCE [LARGE SCALE GENOMIC DNA]</scope>
    <source>
        <strain evidence="6 7">T81</strain>
    </source>
</reference>
<evidence type="ECO:0000256" key="3">
    <source>
        <dbReference type="PROSITE-ProRule" id="PRU10007"/>
    </source>
</evidence>
<dbReference type="FunFam" id="3.40.605.10:FF:000007">
    <property type="entry name" value="NAD/NADP-dependent betaine aldehyde dehydrogenase"/>
    <property type="match status" value="1"/>
</dbReference>
<accession>A0A328V9P9</accession>
<dbReference type="SUPFAM" id="SSF53720">
    <property type="entry name" value="ALDH-like"/>
    <property type="match status" value="1"/>
</dbReference>
<dbReference type="OrthoDB" id="9762913at2"/>
<dbReference type="Pfam" id="PF00171">
    <property type="entry name" value="Aldedh"/>
    <property type="match status" value="1"/>
</dbReference>
<evidence type="ECO:0000256" key="1">
    <source>
        <dbReference type="ARBA" id="ARBA00009986"/>
    </source>
</evidence>
<gene>
    <name evidence="6" type="ORF">A4R35_01960</name>
</gene>
<protein>
    <submittedName>
        <fullName evidence="6">NAD-dependent succinate-semialdehyde dehydrogenase</fullName>
    </submittedName>
</protein>
<dbReference type="PROSITE" id="PS00687">
    <property type="entry name" value="ALDEHYDE_DEHYDR_GLU"/>
    <property type="match status" value="1"/>
</dbReference>